<protein>
    <recommendedName>
        <fullName evidence="3">Wall-associated receptor kinase galacturonan-binding domain-containing protein</fullName>
    </recommendedName>
</protein>
<reference evidence="1 2" key="1">
    <citation type="journal article" date="2019" name="Genome Biol. Evol.">
        <title>Insights into the evolution of the New World diploid cottons (Gossypium, subgenus Houzingenia) based on genome sequencing.</title>
        <authorList>
            <person name="Grover C.E."/>
            <person name="Arick M.A. 2nd"/>
            <person name="Thrash A."/>
            <person name="Conover J.L."/>
            <person name="Sanders W.S."/>
            <person name="Peterson D.G."/>
            <person name="Frelichowski J.E."/>
            <person name="Scheffler J.A."/>
            <person name="Scheffler B.E."/>
            <person name="Wendel J.F."/>
        </authorList>
    </citation>
    <scope>NUCLEOTIDE SEQUENCE [LARGE SCALE GENOMIC DNA]</scope>
    <source>
        <strain evidence="1">5</strain>
        <tissue evidence="1">Leaf</tissue>
    </source>
</reference>
<comment type="caution">
    <text evidence="1">The sequence shown here is derived from an EMBL/GenBank/DDBJ whole genome shotgun (WGS) entry which is preliminary data.</text>
</comment>
<accession>A0A7J9D1D7</accession>
<sequence>MNYYGSVGCGNLATILSNEADSLGGCVQPRCDDGASESGCFTQITGIFTSYTVNMTAMYPDSNRCASAFFFYKFLSPNAYPLPTGINIGTTHVPAALNWNSTYCGNEGGCLQPSCRVHNKTSSIDGCLVPIPRGLNSFFVNMSSKVDSSDYRKKRSCGYASLISYGYDLTFKLDDFDITKRTHIQHNCNGAHQYFQSAI</sequence>
<dbReference type="AlphaFoldDB" id="A0A7J9D1D7"/>
<dbReference type="OrthoDB" id="997412at2759"/>
<dbReference type="Proteomes" id="UP000593579">
    <property type="component" value="Unassembled WGS sequence"/>
</dbReference>
<proteinExistence type="predicted"/>
<organism evidence="1 2">
    <name type="scientific">Gossypium gossypioides</name>
    <name type="common">Mexican cotton</name>
    <name type="synonym">Selera gossypioides</name>
    <dbReference type="NCBI Taxonomy" id="34282"/>
    <lineage>
        <taxon>Eukaryota</taxon>
        <taxon>Viridiplantae</taxon>
        <taxon>Streptophyta</taxon>
        <taxon>Embryophyta</taxon>
        <taxon>Tracheophyta</taxon>
        <taxon>Spermatophyta</taxon>
        <taxon>Magnoliopsida</taxon>
        <taxon>eudicotyledons</taxon>
        <taxon>Gunneridae</taxon>
        <taxon>Pentapetalae</taxon>
        <taxon>rosids</taxon>
        <taxon>malvids</taxon>
        <taxon>Malvales</taxon>
        <taxon>Malvaceae</taxon>
        <taxon>Malvoideae</taxon>
        <taxon>Gossypium</taxon>
    </lineage>
</organism>
<gene>
    <name evidence="1" type="ORF">Gogos_022011</name>
</gene>
<evidence type="ECO:0008006" key="3">
    <source>
        <dbReference type="Google" id="ProtNLM"/>
    </source>
</evidence>
<name>A0A7J9D1D7_GOSGO</name>
<evidence type="ECO:0000313" key="2">
    <source>
        <dbReference type="Proteomes" id="UP000593579"/>
    </source>
</evidence>
<dbReference type="EMBL" id="JABEZY010261166">
    <property type="protein sequence ID" value="MBA0754354.1"/>
    <property type="molecule type" value="Genomic_DNA"/>
</dbReference>
<evidence type="ECO:0000313" key="1">
    <source>
        <dbReference type="EMBL" id="MBA0754354.1"/>
    </source>
</evidence>
<keyword evidence="2" id="KW-1185">Reference proteome</keyword>